<proteinExistence type="predicted"/>
<name>A0A8S5LNR4_9CAUD</name>
<dbReference type="EMBL" id="BK015884">
    <property type="protein sequence ID" value="DAD71582.1"/>
    <property type="molecule type" value="Genomic_DNA"/>
</dbReference>
<evidence type="ECO:0000313" key="2">
    <source>
        <dbReference type="EMBL" id="DAD71582.1"/>
    </source>
</evidence>
<feature type="transmembrane region" description="Helical" evidence="1">
    <location>
        <begin position="25"/>
        <end position="45"/>
    </location>
</feature>
<protein>
    <submittedName>
        <fullName evidence="2">Uncharacterized protein</fullName>
    </submittedName>
</protein>
<keyword evidence="1" id="KW-0812">Transmembrane</keyword>
<organism evidence="2">
    <name type="scientific">Siphoviridae sp. ctNNQ1</name>
    <dbReference type="NCBI Taxonomy" id="2827571"/>
    <lineage>
        <taxon>Viruses</taxon>
        <taxon>Duplodnaviria</taxon>
        <taxon>Heunggongvirae</taxon>
        <taxon>Uroviricota</taxon>
        <taxon>Caudoviricetes</taxon>
    </lineage>
</organism>
<evidence type="ECO:0000256" key="1">
    <source>
        <dbReference type="SAM" id="Phobius"/>
    </source>
</evidence>
<keyword evidence="1" id="KW-1133">Transmembrane helix</keyword>
<accession>A0A8S5LNR4</accession>
<reference evidence="2" key="1">
    <citation type="journal article" date="2021" name="Proc. Natl. Acad. Sci. U.S.A.">
        <title>A Catalog of Tens of Thousands of Viruses from Human Metagenomes Reveals Hidden Associations with Chronic Diseases.</title>
        <authorList>
            <person name="Tisza M.J."/>
            <person name="Buck C.B."/>
        </authorList>
    </citation>
    <scope>NUCLEOTIDE SEQUENCE</scope>
    <source>
        <strain evidence="2">CtNNQ1</strain>
    </source>
</reference>
<sequence length="54" mass="6278">MPLSCPFHSHKITIPLGNTGFSRGIFLSLESVYFYKYLYIVLLYLTTPFRTAIF</sequence>
<keyword evidence="1" id="KW-0472">Membrane</keyword>